<dbReference type="EMBL" id="RQJX01000018">
    <property type="protein sequence ID" value="RQN02711.1"/>
    <property type="molecule type" value="Genomic_DNA"/>
</dbReference>
<dbReference type="Proteomes" id="UP000275225">
    <property type="component" value="Unassembled WGS sequence"/>
</dbReference>
<dbReference type="GO" id="GO:0003824">
    <property type="term" value="F:catalytic activity"/>
    <property type="evidence" value="ECO:0007669"/>
    <property type="project" value="InterPro"/>
</dbReference>
<proteinExistence type="predicted"/>
<dbReference type="SUPFAM" id="SSF50800">
    <property type="entry name" value="PK beta-barrel domain-like"/>
    <property type="match status" value="1"/>
</dbReference>
<dbReference type="OrthoDB" id="9793178at2"/>
<protein>
    <submittedName>
        <fullName evidence="2">MOSC domain-containing protein</fullName>
    </submittedName>
</protein>
<dbReference type="RefSeq" id="WP_124237517.1">
    <property type="nucleotide sequence ID" value="NZ_JBHUFI010000002.1"/>
</dbReference>
<evidence type="ECO:0000313" key="3">
    <source>
        <dbReference type="Proteomes" id="UP000275225"/>
    </source>
</evidence>
<comment type="caution">
    <text evidence="2">The sequence shown here is derived from an EMBL/GenBank/DDBJ whole genome shotgun (WGS) entry which is preliminary data.</text>
</comment>
<reference evidence="2 3" key="1">
    <citation type="submission" date="2018-11" db="EMBL/GenBank/DDBJ databases">
        <authorList>
            <person name="Li F."/>
        </authorList>
    </citation>
    <scope>NUCLEOTIDE SEQUENCE [LARGE SCALE GENOMIC DNA]</scope>
    <source>
        <strain evidence="2 3">YS17T</strain>
    </source>
</reference>
<evidence type="ECO:0000313" key="2">
    <source>
        <dbReference type="EMBL" id="RQN02711.1"/>
    </source>
</evidence>
<keyword evidence="3" id="KW-1185">Reference proteome</keyword>
<dbReference type="InterPro" id="IPR005302">
    <property type="entry name" value="MoCF_Sase_C"/>
</dbReference>
<feature type="domain" description="MOSC" evidence="1">
    <location>
        <begin position="88"/>
        <end position="230"/>
    </location>
</feature>
<dbReference type="GO" id="GO:0030151">
    <property type="term" value="F:molybdenum ion binding"/>
    <property type="evidence" value="ECO:0007669"/>
    <property type="project" value="InterPro"/>
</dbReference>
<dbReference type="Gene3D" id="2.40.33.20">
    <property type="entry name" value="PK beta-barrel domain-like"/>
    <property type="match status" value="1"/>
</dbReference>
<accession>A0A3N6YY67</accession>
<dbReference type="InterPro" id="IPR011037">
    <property type="entry name" value="Pyrv_Knase-like_insert_dom_sf"/>
</dbReference>
<sequence length="230" mass="25771">MRMTVARLRRYPVKSMGGESLDSAELDLRGLVGDRRYAVVDEAGFLASGKNTRRFRRRDAIFDYTARMTDDHDVLVTNGRREWQVGDQNLADELSSAMDARVTIEADRTAAHQDEAAVSLISTATLDWCAARWSIDADPRRLRTNLVITADEPFTEEAWEGRELTIGDGVRLRVTRRIPRCRMIDVDQDGAVAEGRWLRSLGAERDTRIGVYAEVIDGGTIRTGDVLSPS</sequence>
<evidence type="ECO:0000259" key="1">
    <source>
        <dbReference type="PROSITE" id="PS51340"/>
    </source>
</evidence>
<gene>
    <name evidence="2" type="ORF">EHW97_12555</name>
</gene>
<organism evidence="2 3">
    <name type="scientific">Aeromicrobium camelliae</name>
    <dbReference type="NCBI Taxonomy" id="1538144"/>
    <lineage>
        <taxon>Bacteria</taxon>
        <taxon>Bacillati</taxon>
        <taxon>Actinomycetota</taxon>
        <taxon>Actinomycetes</taxon>
        <taxon>Propionibacteriales</taxon>
        <taxon>Nocardioidaceae</taxon>
        <taxon>Aeromicrobium</taxon>
    </lineage>
</organism>
<dbReference type="Pfam" id="PF03476">
    <property type="entry name" value="MOSC_N"/>
    <property type="match status" value="1"/>
</dbReference>
<dbReference type="GO" id="GO:0030170">
    <property type="term" value="F:pyridoxal phosphate binding"/>
    <property type="evidence" value="ECO:0007669"/>
    <property type="project" value="InterPro"/>
</dbReference>
<dbReference type="PROSITE" id="PS51340">
    <property type="entry name" value="MOSC"/>
    <property type="match status" value="1"/>
</dbReference>
<name>A0A3N6YY67_9ACTN</name>
<dbReference type="InterPro" id="IPR005303">
    <property type="entry name" value="MOCOS_middle"/>
</dbReference>
<dbReference type="AlphaFoldDB" id="A0A3N6YY67"/>
<dbReference type="Pfam" id="PF03473">
    <property type="entry name" value="MOSC"/>
    <property type="match status" value="1"/>
</dbReference>